<organism evidence="2 3">
    <name type="scientific">Lysinibacillus xylanilyticus</name>
    <dbReference type="NCBI Taxonomy" id="582475"/>
    <lineage>
        <taxon>Bacteria</taxon>
        <taxon>Bacillati</taxon>
        <taxon>Bacillota</taxon>
        <taxon>Bacilli</taxon>
        <taxon>Bacillales</taxon>
        <taxon>Bacillaceae</taxon>
        <taxon>Lysinibacillus</taxon>
    </lineage>
</organism>
<proteinExistence type="predicted"/>
<name>A0A2M9Q7F6_9BACI</name>
<accession>A0A2M9Q7F6</accession>
<evidence type="ECO:0000313" key="3">
    <source>
        <dbReference type="Proteomes" id="UP000232101"/>
    </source>
</evidence>
<sequence length="106" mass="12218">MIIAITGMPGSGKSFALVYRAYKELRKGRAVFANFPLKGAFQVNLDDLCSYQFPEGSALFIDEAGRWFNSRTWKDLPPEIFDLFTMHRHTRMDMYIGVQSFARIDK</sequence>
<gene>
    <name evidence="2" type="ORF">CWD94_09270</name>
</gene>
<protein>
    <recommendedName>
        <fullName evidence="1">Zona occludens toxin N-terminal domain-containing protein</fullName>
    </recommendedName>
</protein>
<dbReference type="Pfam" id="PF05707">
    <property type="entry name" value="Zot"/>
    <property type="match status" value="1"/>
</dbReference>
<reference evidence="2 3" key="1">
    <citation type="submission" date="2017-11" db="EMBL/GenBank/DDBJ databases">
        <title>Bacterial isolate from king chilli rhizosphere.</title>
        <authorList>
            <person name="Takhelmayum P."/>
            <person name="Sarangthem I."/>
        </authorList>
    </citation>
    <scope>NUCLEOTIDE SEQUENCE [LARGE SCALE GENOMIC DNA]</scope>
    <source>
        <strain evidence="3">t26</strain>
    </source>
</reference>
<dbReference type="SUPFAM" id="SSF52540">
    <property type="entry name" value="P-loop containing nucleoside triphosphate hydrolases"/>
    <property type="match status" value="1"/>
</dbReference>
<dbReference type="Gene3D" id="3.40.50.300">
    <property type="entry name" value="P-loop containing nucleotide triphosphate hydrolases"/>
    <property type="match status" value="1"/>
</dbReference>
<dbReference type="AlphaFoldDB" id="A0A2M9Q7F6"/>
<dbReference type="InterPro" id="IPR027417">
    <property type="entry name" value="P-loop_NTPase"/>
</dbReference>
<evidence type="ECO:0000313" key="2">
    <source>
        <dbReference type="EMBL" id="PJO44010.1"/>
    </source>
</evidence>
<dbReference type="EMBL" id="PHQY01000541">
    <property type="protein sequence ID" value="PJO44010.1"/>
    <property type="molecule type" value="Genomic_DNA"/>
</dbReference>
<dbReference type="Proteomes" id="UP000232101">
    <property type="component" value="Unassembled WGS sequence"/>
</dbReference>
<evidence type="ECO:0000259" key="1">
    <source>
        <dbReference type="Pfam" id="PF05707"/>
    </source>
</evidence>
<dbReference type="RefSeq" id="WP_232733144.1">
    <property type="nucleotide sequence ID" value="NZ_PHQY01000541.1"/>
</dbReference>
<dbReference type="InterPro" id="IPR008900">
    <property type="entry name" value="Zot_N"/>
</dbReference>
<comment type="caution">
    <text evidence="2">The sequence shown here is derived from an EMBL/GenBank/DDBJ whole genome shotgun (WGS) entry which is preliminary data.</text>
</comment>
<feature type="domain" description="Zona occludens toxin N-terminal" evidence="1">
    <location>
        <begin position="49"/>
        <end position="106"/>
    </location>
</feature>
<feature type="non-terminal residue" evidence="2">
    <location>
        <position position="106"/>
    </location>
</feature>